<evidence type="ECO:0000313" key="3">
    <source>
        <dbReference type="Proteomes" id="UP000038040"/>
    </source>
</evidence>
<protein>
    <submittedName>
        <fullName evidence="5">PDZ domain-containing protein</fullName>
    </submittedName>
</protein>
<dbReference type="PROSITE" id="PS50106">
    <property type="entry name" value="PDZ"/>
    <property type="match status" value="1"/>
</dbReference>
<dbReference type="GO" id="GO:0005737">
    <property type="term" value="C:cytoplasm"/>
    <property type="evidence" value="ECO:0007669"/>
    <property type="project" value="TreeGrafter"/>
</dbReference>
<evidence type="ECO:0000313" key="2">
    <source>
        <dbReference type="EMBL" id="VDN59848.1"/>
    </source>
</evidence>
<dbReference type="GO" id="GO:0005886">
    <property type="term" value="C:plasma membrane"/>
    <property type="evidence" value="ECO:0007669"/>
    <property type="project" value="TreeGrafter"/>
</dbReference>
<gene>
    <name evidence="2" type="ORF">DME_LOCUS9821</name>
</gene>
<dbReference type="SUPFAM" id="SSF50729">
    <property type="entry name" value="PH domain-like"/>
    <property type="match status" value="1"/>
</dbReference>
<dbReference type="InterPro" id="IPR036034">
    <property type="entry name" value="PDZ_sf"/>
</dbReference>
<reference evidence="2 4" key="2">
    <citation type="submission" date="2018-11" db="EMBL/GenBank/DDBJ databases">
        <authorList>
            <consortium name="Pathogen Informatics"/>
        </authorList>
    </citation>
    <scope>NUCLEOTIDE SEQUENCE [LARGE SCALE GENOMIC DNA]</scope>
</reference>
<dbReference type="Gene3D" id="2.30.42.10">
    <property type="match status" value="1"/>
</dbReference>
<reference evidence="5" key="1">
    <citation type="submission" date="2017-02" db="UniProtKB">
        <authorList>
            <consortium name="WormBaseParasite"/>
        </authorList>
    </citation>
    <scope>IDENTIFICATION</scope>
</reference>
<dbReference type="GO" id="GO:0005634">
    <property type="term" value="C:nucleus"/>
    <property type="evidence" value="ECO:0007669"/>
    <property type="project" value="TreeGrafter"/>
</dbReference>
<name>A0A0N4UHM4_DRAME</name>
<dbReference type="GO" id="GO:0005096">
    <property type="term" value="F:GTPase activator activity"/>
    <property type="evidence" value="ECO:0007669"/>
    <property type="project" value="InterPro"/>
</dbReference>
<feature type="domain" description="PDZ" evidence="1">
    <location>
        <begin position="1"/>
        <end position="65"/>
    </location>
</feature>
<dbReference type="WBParaSite" id="DME_0000706001-mRNA-1">
    <property type="protein sequence ID" value="DME_0000706001-mRNA-1"/>
    <property type="gene ID" value="DME_0000706001"/>
</dbReference>
<dbReference type="EMBL" id="UYYG01001192">
    <property type="protein sequence ID" value="VDN59848.1"/>
    <property type="molecule type" value="Genomic_DNA"/>
</dbReference>
<sequence>MPVDSEQLGISIIGERPCLLKIVKNSTANKVGIQDNAILIAINGKNVENLSHIDVIEILTNLGSKADTLAITFRKNKLLISTPMKMNDSVQLNGFCSSNSSSKFFKMVLQIVKHNNNEKSTKLIDQQMIQKHLFYQCFLTFIGRISLKCNNHPSLLINEAIEKLKKNEPFTVQTVLLQIYFDIILVTNSKKSIILQFAASDIQYAVVSPENQQYLGIFLKTNYSDEISCSLFAIDEQLLFHCFHEKYTKRHGLKCSVVNVNFSSPFNACDKFPHSAVTVLRHMRRMKPPIMVFAQNLRAFTKIREPQMNDASGSSSADDPPLSMKVNNSSTRFSMKDLFKHSQSYSIQSDSEIGEVPKKIEQSEFQNYIGVHKKYEENQAKQTYDSNNYEINDSEKVINNDRSQGINFKSSFDEICASVKEKHPEFDAYFCLLNFTKNELKKEVILIPRRSLAKVSLK</sequence>
<dbReference type="PANTHER" id="PTHR45945:SF3">
    <property type="entry name" value="REGULATOR OF G-PROTEIN SIGNALING LOCO"/>
    <property type="match status" value="1"/>
</dbReference>
<dbReference type="AlphaFoldDB" id="A0A0N4UHM4"/>
<dbReference type="PANTHER" id="PTHR45945">
    <property type="entry name" value="REGULATOR OF G-PROTEIN SIGNALING LOCO"/>
    <property type="match status" value="1"/>
</dbReference>
<keyword evidence="4" id="KW-1185">Reference proteome</keyword>
<dbReference type="Gene3D" id="2.30.29.30">
    <property type="entry name" value="Pleckstrin-homology domain (PH domain)/Phosphotyrosine-binding domain (PTB)"/>
    <property type="match status" value="1"/>
</dbReference>
<evidence type="ECO:0000313" key="4">
    <source>
        <dbReference type="Proteomes" id="UP000274756"/>
    </source>
</evidence>
<dbReference type="Pfam" id="PF00595">
    <property type="entry name" value="PDZ"/>
    <property type="match status" value="1"/>
</dbReference>
<dbReference type="SUPFAM" id="SSF50156">
    <property type="entry name" value="PDZ domain-like"/>
    <property type="match status" value="1"/>
</dbReference>
<dbReference type="OrthoDB" id="196547at2759"/>
<evidence type="ECO:0000313" key="5">
    <source>
        <dbReference type="WBParaSite" id="DME_0000706001-mRNA-1"/>
    </source>
</evidence>
<dbReference type="Proteomes" id="UP000274756">
    <property type="component" value="Unassembled WGS sequence"/>
</dbReference>
<dbReference type="InterPro" id="IPR046995">
    <property type="entry name" value="RGS10/12/14-like"/>
</dbReference>
<dbReference type="Proteomes" id="UP000038040">
    <property type="component" value="Unplaced"/>
</dbReference>
<dbReference type="GO" id="GO:0008277">
    <property type="term" value="P:regulation of G protein-coupled receptor signaling pathway"/>
    <property type="evidence" value="ECO:0007669"/>
    <property type="project" value="TreeGrafter"/>
</dbReference>
<dbReference type="InterPro" id="IPR001478">
    <property type="entry name" value="PDZ"/>
</dbReference>
<dbReference type="InterPro" id="IPR011993">
    <property type="entry name" value="PH-like_dom_sf"/>
</dbReference>
<proteinExistence type="predicted"/>
<organism evidence="3 5">
    <name type="scientific">Dracunculus medinensis</name>
    <name type="common">Guinea worm</name>
    <dbReference type="NCBI Taxonomy" id="318479"/>
    <lineage>
        <taxon>Eukaryota</taxon>
        <taxon>Metazoa</taxon>
        <taxon>Ecdysozoa</taxon>
        <taxon>Nematoda</taxon>
        <taxon>Chromadorea</taxon>
        <taxon>Rhabditida</taxon>
        <taxon>Spirurina</taxon>
        <taxon>Dracunculoidea</taxon>
        <taxon>Dracunculidae</taxon>
        <taxon>Dracunculus</taxon>
    </lineage>
</organism>
<dbReference type="STRING" id="318479.A0A0N4UHM4"/>
<evidence type="ECO:0000259" key="1">
    <source>
        <dbReference type="PROSITE" id="PS50106"/>
    </source>
</evidence>
<dbReference type="SMART" id="SM00228">
    <property type="entry name" value="PDZ"/>
    <property type="match status" value="1"/>
</dbReference>
<accession>A0A0N4UHM4</accession>